<dbReference type="FunFam" id="3.10.50.40:FF:000008">
    <property type="entry name" value="Peptidylprolyl isomerase"/>
    <property type="match status" value="1"/>
</dbReference>
<dbReference type="InterPro" id="IPR001179">
    <property type="entry name" value="PPIase_FKBP_dom"/>
</dbReference>
<evidence type="ECO:0000256" key="4">
    <source>
        <dbReference type="ARBA" id="ARBA00022490"/>
    </source>
</evidence>
<keyword evidence="9" id="KW-1133">Transmembrane helix</keyword>
<dbReference type="GO" id="GO:0033017">
    <property type="term" value="C:sarcoplasmic reticulum membrane"/>
    <property type="evidence" value="ECO:0007669"/>
    <property type="project" value="TreeGrafter"/>
</dbReference>
<keyword evidence="4" id="KW-0963">Cytoplasm</keyword>
<protein>
    <recommendedName>
        <fullName evidence="3 8">peptidylprolyl isomerase</fullName>
        <ecNumber evidence="3 8">5.2.1.8</ecNumber>
    </recommendedName>
</protein>
<evidence type="ECO:0000256" key="9">
    <source>
        <dbReference type="SAM" id="Phobius"/>
    </source>
</evidence>
<dbReference type="OMA" id="HDEICVE"/>
<comment type="subcellular location">
    <subcellularLocation>
        <location evidence="2">Cytoplasm</location>
    </subcellularLocation>
</comment>
<dbReference type="InParanoid" id="G3PEE5"/>
<proteinExistence type="inferred from homology"/>
<dbReference type="Gene3D" id="3.10.50.40">
    <property type="match status" value="1"/>
</dbReference>
<feature type="transmembrane region" description="Helical" evidence="9">
    <location>
        <begin position="34"/>
        <end position="53"/>
    </location>
</feature>
<evidence type="ECO:0000313" key="12">
    <source>
        <dbReference type="Proteomes" id="UP000007635"/>
    </source>
</evidence>
<reference evidence="11 12" key="1">
    <citation type="journal article" date="2021" name="G3 (Bethesda)">
        <title>Improved contiguity of the threespine stickleback genome using long-read sequencing.</title>
        <authorList>
            <person name="Nath S."/>
            <person name="Shaw D.E."/>
            <person name="White M.A."/>
        </authorList>
    </citation>
    <scope>NUCLEOTIDE SEQUENCE [LARGE SCALE GENOMIC DNA]</scope>
    <source>
        <strain evidence="11 12">Lake Benthic</strain>
    </source>
</reference>
<dbReference type="Proteomes" id="UP000007635">
    <property type="component" value="Chromosome XII"/>
</dbReference>
<dbReference type="GeneTree" id="ENSGT00940000153311"/>
<dbReference type="Bgee" id="ENSGACG00000012061">
    <property type="expression patterns" value="Expressed in telencephalon and 13 other cell types or tissues"/>
</dbReference>
<keyword evidence="6 8" id="KW-0413">Isomerase</keyword>
<feature type="domain" description="PPIase FKBP-type" evidence="10">
    <location>
        <begin position="120"/>
        <end position="208"/>
    </location>
</feature>
<evidence type="ECO:0000256" key="5">
    <source>
        <dbReference type="ARBA" id="ARBA00023110"/>
    </source>
</evidence>
<dbReference type="GO" id="GO:0003755">
    <property type="term" value="F:peptidyl-prolyl cis-trans isomerase activity"/>
    <property type="evidence" value="ECO:0007669"/>
    <property type="project" value="UniProtKB-KW"/>
</dbReference>
<evidence type="ECO:0000259" key="10">
    <source>
        <dbReference type="PROSITE" id="PS50059"/>
    </source>
</evidence>
<comment type="catalytic activity">
    <reaction evidence="1 8">
        <text>[protein]-peptidylproline (omega=180) = [protein]-peptidylproline (omega=0)</text>
        <dbReference type="Rhea" id="RHEA:16237"/>
        <dbReference type="Rhea" id="RHEA-COMP:10747"/>
        <dbReference type="Rhea" id="RHEA-COMP:10748"/>
        <dbReference type="ChEBI" id="CHEBI:83833"/>
        <dbReference type="ChEBI" id="CHEBI:83834"/>
        <dbReference type="EC" id="5.2.1.8"/>
    </reaction>
</comment>
<comment type="similarity">
    <text evidence="7">Belongs to the FKBP-type PPIase family. FKBP1 subfamily.</text>
</comment>
<evidence type="ECO:0000256" key="6">
    <source>
        <dbReference type="ARBA" id="ARBA00023235"/>
    </source>
</evidence>
<dbReference type="EC" id="5.2.1.8" evidence="3 8"/>
<dbReference type="SUPFAM" id="SSF54534">
    <property type="entry name" value="FKBP-like"/>
    <property type="match status" value="1"/>
</dbReference>
<dbReference type="eggNOG" id="KOG0544">
    <property type="taxonomic scope" value="Eukaryota"/>
</dbReference>
<dbReference type="PANTHER" id="PTHR10516">
    <property type="entry name" value="PEPTIDYL-PROLYL CIS-TRANS ISOMERASE"/>
    <property type="match status" value="1"/>
</dbReference>
<sequence>MFISCYALCSMQKKNECKKTITRWCKDLSSINRIFYIVAIVKCVAVGLVSCQLKQRKRKVIRWFPSRGLPPPSPSHRPPPASRFRSCCRVVKRKDTRGAKMGVDIETITPGDGRTFPKKGQRVVVHYVGTLADGKVFDSSRSRGKPFKFKIGHQEVIRGWEEGVAQMSVGQRAKLICSADFAYGSKGHPGIIPPNATLTFDVELLSLEA</sequence>
<keyword evidence="9" id="KW-0472">Membrane</keyword>
<evidence type="ECO:0000256" key="7">
    <source>
        <dbReference type="ARBA" id="ARBA00038106"/>
    </source>
</evidence>
<accession>G3PEE5</accession>
<dbReference type="AlphaFoldDB" id="G3PEE5"/>
<dbReference type="PROSITE" id="PS50059">
    <property type="entry name" value="FKBP_PPIASE"/>
    <property type="match status" value="1"/>
</dbReference>
<dbReference type="Pfam" id="PF00254">
    <property type="entry name" value="FKBP_C"/>
    <property type="match status" value="1"/>
</dbReference>
<keyword evidence="12" id="KW-1185">Reference proteome</keyword>
<evidence type="ECO:0000256" key="3">
    <source>
        <dbReference type="ARBA" id="ARBA00013194"/>
    </source>
</evidence>
<keyword evidence="5 8" id="KW-0697">Rotamase</keyword>
<dbReference type="Ensembl" id="ENSGACT00000016000.2">
    <property type="protein sequence ID" value="ENSGACP00000015969.2"/>
    <property type="gene ID" value="ENSGACG00000012061.2"/>
</dbReference>
<dbReference type="STRING" id="69293.ENSGACP00000015969"/>
<dbReference type="InterPro" id="IPR046357">
    <property type="entry name" value="PPIase_dom_sf"/>
</dbReference>
<evidence type="ECO:0000256" key="1">
    <source>
        <dbReference type="ARBA" id="ARBA00000971"/>
    </source>
</evidence>
<organism evidence="11 12">
    <name type="scientific">Gasterosteus aculeatus aculeatus</name>
    <name type="common">three-spined stickleback</name>
    <dbReference type="NCBI Taxonomy" id="481459"/>
    <lineage>
        <taxon>Eukaryota</taxon>
        <taxon>Metazoa</taxon>
        <taxon>Chordata</taxon>
        <taxon>Craniata</taxon>
        <taxon>Vertebrata</taxon>
        <taxon>Euteleostomi</taxon>
        <taxon>Actinopterygii</taxon>
        <taxon>Neopterygii</taxon>
        <taxon>Teleostei</taxon>
        <taxon>Neoteleostei</taxon>
        <taxon>Acanthomorphata</taxon>
        <taxon>Eupercaria</taxon>
        <taxon>Perciformes</taxon>
        <taxon>Cottioidei</taxon>
        <taxon>Gasterosteales</taxon>
        <taxon>Gasterosteidae</taxon>
        <taxon>Gasterosteus</taxon>
    </lineage>
</organism>
<evidence type="ECO:0000256" key="2">
    <source>
        <dbReference type="ARBA" id="ARBA00004496"/>
    </source>
</evidence>
<keyword evidence="9" id="KW-0812">Transmembrane</keyword>
<reference evidence="11" key="2">
    <citation type="submission" date="2025-08" db="UniProtKB">
        <authorList>
            <consortium name="Ensembl"/>
        </authorList>
    </citation>
    <scope>IDENTIFICATION</scope>
</reference>
<evidence type="ECO:0000256" key="8">
    <source>
        <dbReference type="PROSITE-ProRule" id="PRU00277"/>
    </source>
</evidence>
<name>G3PEE5_GASAC</name>
<dbReference type="InterPro" id="IPR050689">
    <property type="entry name" value="FKBP-type_PPIase"/>
</dbReference>
<evidence type="ECO:0000313" key="11">
    <source>
        <dbReference type="Ensembl" id="ENSGACP00000015969.2"/>
    </source>
</evidence>
<dbReference type="PANTHER" id="PTHR10516:SF452">
    <property type="entry name" value="PEPTIDYLPROLYL ISOMERASE"/>
    <property type="match status" value="1"/>
</dbReference>
<reference evidence="11" key="3">
    <citation type="submission" date="2025-09" db="UniProtKB">
        <authorList>
            <consortium name="Ensembl"/>
        </authorList>
    </citation>
    <scope>IDENTIFICATION</scope>
</reference>